<dbReference type="RefSeq" id="WP_275821398.1">
    <property type="nucleotide sequence ID" value="NZ_JARHUD010000003.1"/>
</dbReference>
<sequence>MSKILLVTGGSRGIGAAACRLAARDGWDVAVGYGSDASAAKQVVASVEAAGRRAVALQAEVSDEKAVIALFDRVEEALGPVTGLVNSAGITGRASPFIEASVEEMQRTLDINVMGSLLCCREAARRMGKGRGGAGGAIVNLSSGAATLGSPGEFIWYAASKGAIDSMTIGLSKELGPEGIRVNAVAPGLIETDIHASAGIPDRVERMAPTVPLGRSGSAEEAAEPVVWLLSEAASYINGTVIRVGGGR</sequence>
<comment type="caution">
    <text evidence="3">The sequence shown here is derived from an EMBL/GenBank/DDBJ whole genome shotgun (WGS) entry which is preliminary data.</text>
</comment>
<comment type="similarity">
    <text evidence="1">Belongs to the short-chain dehydrogenases/reductases (SDR) family.</text>
</comment>
<evidence type="ECO:0000313" key="3">
    <source>
        <dbReference type="EMBL" id="MDF2095721.1"/>
    </source>
</evidence>
<dbReference type="EMBL" id="JARHUD010000003">
    <property type="protein sequence ID" value="MDF2095721.1"/>
    <property type="molecule type" value="Genomic_DNA"/>
</dbReference>
<dbReference type="PRINTS" id="PR00081">
    <property type="entry name" value="GDHRDH"/>
</dbReference>
<dbReference type="SUPFAM" id="SSF51735">
    <property type="entry name" value="NAD(P)-binding Rossmann-fold domains"/>
    <property type="match status" value="1"/>
</dbReference>
<dbReference type="Proteomes" id="UP001215503">
    <property type="component" value="Unassembled WGS sequence"/>
</dbReference>
<evidence type="ECO:0000313" key="4">
    <source>
        <dbReference type="Proteomes" id="UP001215503"/>
    </source>
</evidence>
<keyword evidence="2" id="KW-0560">Oxidoreductase</keyword>
<dbReference type="PRINTS" id="PR00080">
    <property type="entry name" value="SDRFAMILY"/>
</dbReference>
<gene>
    <name evidence="3" type="ORF">P2G67_06995</name>
</gene>
<reference evidence="3 4" key="1">
    <citation type="submission" date="2023-03" db="EMBL/GenBank/DDBJ databases">
        <title>Fodinicurvata sp. CAU 1616 isolated from sea sendiment.</title>
        <authorList>
            <person name="Kim W."/>
        </authorList>
    </citation>
    <scope>NUCLEOTIDE SEQUENCE [LARGE SCALE GENOMIC DNA]</scope>
    <source>
        <strain evidence="3 4">CAU 1616</strain>
    </source>
</reference>
<keyword evidence="4" id="KW-1185">Reference proteome</keyword>
<dbReference type="CDD" id="cd05233">
    <property type="entry name" value="SDR_c"/>
    <property type="match status" value="1"/>
</dbReference>
<accession>A0ABT5YL94</accession>
<proteinExistence type="inferred from homology"/>
<dbReference type="InterPro" id="IPR036291">
    <property type="entry name" value="NAD(P)-bd_dom_sf"/>
</dbReference>
<evidence type="ECO:0000256" key="2">
    <source>
        <dbReference type="ARBA" id="ARBA00023002"/>
    </source>
</evidence>
<dbReference type="PANTHER" id="PTHR48107:SF7">
    <property type="entry name" value="RE15974P"/>
    <property type="match status" value="1"/>
</dbReference>
<name>A0ABT5YL94_9PROT</name>
<organism evidence="3 4">
    <name type="scientific">Aquibaculum arenosum</name>
    <dbReference type="NCBI Taxonomy" id="3032591"/>
    <lineage>
        <taxon>Bacteria</taxon>
        <taxon>Pseudomonadati</taxon>
        <taxon>Pseudomonadota</taxon>
        <taxon>Alphaproteobacteria</taxon>
        <taxon>Rhodospirillales</taxon>
        <taxon>Rhodovibrionaceae</taxon>
        <taxon>Aquibaculum</taxon>
    </lineage>
</organism>
<dbReference type="Pfam" id="PF13561">
    <property type="entry name" value="adh_short_C2"/>
    <property type="match status" value="1"/>
</dbReference>
<dbReference type="Gene3D" id="3.40.50.720">
    <property type="entry name" value="NAD(P)-binding Rossmann-like Domain"/>
    <property type="match status" value="1"/>
</dbReference>
<protein>
    <submittedName>
        <fullName evidence="3">SDR family oxidoreductase</fullName>
    </submittedName>
</protein>
<evidence type="ECO:0000256" key="1">
    <source>
        <dbReference type="ARBA" id="ARBA00006484"/>
    </source>
</evidence>
<dbReference type="PANTHER" id="PTHR48107">
    <property type="entry name" value="NADPH-DEPENDENT ALDEHYDE REDUCTASE-LIKE PROTEIN, CHLOROPLASTIC-RELATED"/>
    <property type="match status" value="1"/>
</dbReference>
<dbReference type="InterPro" id="IPR002347">
    <property type="entry name" value="SDR_fam"/>
</dbReference>